<comment type="caution">
    <text evidence="3">The sequence shown here is derived from an EMBL/GenBank/DDBJ whole genome shotgun (WGS) entry which is preliminary data.</text>
</comment>
<name>A0ABS8CFF4_9BURK</name>
<dbReference type="Proteomes" id="UP000776983">
    <property type="component" value="Unassembled WGS sequence"/>
</dbReference>
<evidence type="ECO:0000256" key="2">
    <source>
        <dbReference type="SAM" id="SignalP"/>
    </source>
</evidence>
<organism evidence="3 4">
    <name type="scientific">Mesopusillimonas faecipullorum</name>
    <dbReference type="NCBI Taxonomy" id="2755040"/>
    <lineage>
        <taxon>Bacteria</taxon>
        <taxon>Pseudomonadati</taxon>
        <taxon>Pseudomonadota</taxon>
        <taxon>Betaproteobacteria</taxon>
        <taxon>Burkholderiales</taxon>
        <taxon>Alcaligenaceae</taxon>
        <taxon>Mesopusillimonas</taxon>
    </lineage>
</organism>
<gene>
    <name evidence="3" type="ORF">H0484_13330</name>
</gene>
<evidence type="ECO:0000256" key="1">
    <source>
        <dbReference type="SAM" id="MobiDB-lite"/>
    </source>
</evidence>
<protein>
    <submittedName>
        <fullName evidence="3">Uncharacterized protein</fullName>
    </submittedName>
</protein>
<keyword evidence="2" id="KW-0732">Signal</keyword>
<feature type="region of interest" description="Disordered" evidence="1">
    <location>
        <begin position="128"/>
        <end position="151"/>
    </location>
</feature>
<feature type="compositionally biased region" description="Low complexity" evidence="1">
    <location>
        <begin position="135"/>
        <end position="149"/>
    </location>
</feature>
<sequence length="241" mass="25294">MHKYLALLATFFCSTTLAATPAHDQGKFTDIGLNLASVLGAADYCGGNSQKLIELFTGGLGHLGLSSADIETVLAHTQAKRKKVRANTAEALAGKPCPADVRESIQRSLNDLESAWIQAIQAETGVNLRHPPAAPSTTAPPTDTPAKTASNTVPPGKYSCYTFDAGQLNYAYTDVVIHDASRYSVGDKSGNYQLAGSGAISFTGTLSNAVGKFAIKNTGKPQIDLVFNGDPRSSMACTKAR</sequence>
<keyword evidence="4" id="KW-1185">Reference proteome</keyword>
<dbReference type="RefSeq" id="WP_226955143.1">
    <property type="nucleotide sequence ID" value="NZ_JACDXW010000007.1"/>
</dbReference>
<proteinExistence type="predicted"/>
<reference evidence="3 4" key="1">
    <citation type="submission" date="2020-07" db="EMBL/GenBank/DDBJ databases">
        <title>Pusillimonas sp. nov., isolated from poultry manure in Taiwan.</title>
        <authorList>
            <person name="Lin S.-Y."/>
            <person name="Tang Y.-S."/>
            <person name="Young C.-C."/>
        </authorList>
    </citation>
    <scope>NUCLEOTIDE SEQUENCE [LARGE SCALE GENOMIC DNA]</scope>
    <source>
        <strain evidence="3 4">CC-YST705</strain>
    </source>
</reference>
<evidence type="ECO:0000313" key="4">
    <source>
        <dbReference type="Proteomes" id="UP000776983"/>
    </source>
</evidence>
<dbReference type="EMBL" id="JACDXW010000007">
    <property type="protein sequence ID" value="MCB5364733.1"/>
    <property type="molecule type" value="Genomic_DNA"/>
</dbReference>
<evidence type="ECO:0000313" key="3">
    <source>
        <dbReference type="EMBL" id="MCB5364733.1"/>
    </source>
</evidence>
<feature type="signal peptide" evidence="2">
    <location>
        <begin position="1"/>
        <end position="18"/>
    </location>
</feature>
<accession>A0ABS8CFF4</accession>
<feature type="chain" id="PRO_5045248974" evidence="2">
    <location>
        <begin position="19"/>
        <end position="241"/>
    </location>
</feature>